<reference evidence="3 4" key="1">
    <citation type="submission" date="2024-06" db="EMBL/GenBank/DDBJ databases">
        <title>Chitinophaga defluvii sp. nov., isolated from municipal sewage.</title>
        <authorList>
            <person name="Zhang L."/>
        </authorList>
    </citation>
    <scope>NUCLEOTIDE SEQUENCE [LARGE SCALE GENOMIC DNA]</scope>
    <source>
        <strain evidence="3 4">H8</strain>
    </source>
</reference>
<sequence length="350" mass="39247">MQDKTKIVLRRIGTSILWMAVLAGFAVLLVAAVQDKDASRCSGIVVKITGSDDNYFIEEKDIKSLVAKDRSVNPVGMPIGEINISNLEKIVERDPWVKHAEIFFDNQQKLNIKVVQREPVARVFTFSGNSFYLDETADRIPVSPRYAARVPVFTGFPTDGGKLQKSDSLLSAQIIDMGRYILTNDFWMAQVEQIMITGDRKMEFIPKLGDHIITFGEGTDVEKKFTKLLAFYKEGLNKVGWNNYTRINVAYENEVVCTRKDGKAPIQPDIRQPDSLKLTDADEPPVMDAVVPEKKEVKEPEHPPAKHAAKPAPAKAKAAKKEPVQPQRQPKAVYKPEKKSVNTTKNNKTP</sequence>
<feature type="region of interest" description="Disordered" evidence="1">
    <location>
        <begin position="264"/>
        <end position="350"/>
    </location>
</feature>
<evidence type="ECO:0000256" key="2">
    <source>
        <dbReference type="SAM" id="Phobius"/>
    </source>
</evidence>
<dbReference type="EMBL" id="JBEXAC010000003">
    <property type="protein sequence ID" value="MET7001182.1"/>
    <property type="molecule type" value="Genomic_DNA"/>
</dbReference>
<dbReference type="RefSeq" id="WP_354663755.1">
    <property type="nucleotide sequence ID" value="NZ_JBEXAC010000003.1"/>
</dbReference>
<dbReference type="Proteomes" id="UP001549749">
    <property type="component" value="Unassembled WGS sequence"/>
</dbReference>
<feature type="transmembrane region" description="Helical" evidence="2">
    <location>
        <begin position="12"/>
        <end position="33"/>
    </location>
</feature>
<feature type="compositionally biased region" description="Basic and acidic residues" evidence="1">
    <location>
        <begin position="291"/>
        <end position="304"/>
    </location>
</feature>
<keyword evidence="4" id="KW-1185">Reference proteome</keyword>
<name>A0ABV2TEV6_9BACT</name>
<evidence type="ECO:0000313" key="3">
    <source>
        <dbReference type="EMBL" id="MET7001182.1"/>
    </source>
</evidence>
<accession>A0ABV2TEV6</accession>
<gene>
    <name evidence="3" type="ORF">ABR189_27620</name>
</gene>
<feature type="compositionally biased region" description="Basic and acidic residues" evidence="1">
    <location>
        <begin position="271"/>
        <end position="280"/>
    </location>
</feature>
<protein>
    <recommendedName>
        <fullName evidence="5">Cell division protein FtsQ</fullName>
    </recommendedName>
</protein>
<evidence type="ECO:0000313" key="4">
    <source>
        <dbReference type="Proteomes" id="UP001549749"/>
    </source>
</evidence>
<feature type="compositionally biased region" description="Low complexity" evidence="1">
    <location>
        <begin position="341"/>
        <end position="350"/>
    </location>
</feature>
<evidence type="ECO:0000256" key="1">
    <source>
        <dbReference type="SAM" id="MobiDB-lite"/>
    </source>
</evidence>
<proteinExistence type="predicted"/>
<keyword evidence="2" id="KW-0812">Transmembrane</keyword>
<keyword evidence="2" id="KW-1133">Transmembrane helix</keyword>
<comment type="caution">
    <text evidence="3">The sequence shown here is derived from an EMBL/GenBank/DDBJ whole genome shotgun (WGS) entry which is preliminary data.</text>
</comment>
<evidence type="ECO:0008006" key="5">
    <source>
        <dbReference type="Google" id="ProtNLM"/>
    </source>
</evidence>
<keyword evidence="2" id="KW-0472">Membrane</keyword>
<organism evidence="3 4">
    <name type="scientific">Chitinophaga defluvii</name>
    <dbReference type="NCBI Taxonomy" id="3163343"/>
    <lineage>
        <taxon>Bacteria</taxon>
        <taxon>Pseudomonadati</taxon>
        <taxon>Bacteroidota</taxon>
        <taxon>Chitinophagia</taxon>
        <taxon>Chitinophagales</taxon>
        <taxon>Chitinophagaceae</taxon>
        <taxon>Chitinophaga</taxon>
    </lineage>
</organism>